<organism evidence="1 2">
    <name type="scientific">Calocera cornea HHB12733</name>
    <dbReference type="NCBI Taxonomy" id="1353952"/>
    <lineage>
        <taxon>Eukaryota</taxon>
        <taxon>Fungi</taxon>
        <taxon>Dikarya</taxon>
        <taxon>Basidiomycota</taxon>
        <taxon>Agaricomycotina</taxon>
        <taxon>Dacrymycetes</taxon>
        <taxon>Dacrymycetales</taxon>
        <taxon>Dacrymycetaceae</taxon>
        <taxon>Calocera</taxon>
    </lineage>
</organism>
<dbReference type="Pfam" id="PF18758">
    <property type="entry name" value="KDZ"/>
    <property type="match status" value="1"/>
</dbReference>
<evidence type="ECO:0000313" key="1">
    <source>
        <dbReference type="EMBL" id="KZT58215.1"/>
    </source>
</evidence>
<reference evidence="1 2" key="1">
    <citation type="journal article" date="2016" name="Mol. Biol. Evol.">
        <title>Comparative Genomics of Early-Diverging Mushroom-Forming Fungi Provides Insights into the Origins of Lignocellulose Decay Capabilities.</title>
        <authorList>
            <person name="Nagy L.G."/>
            <person name="Riley R."/>
            <person name="Tritt A."/>
            <person name="Adam C."/>
            <person name="Daum C."/>
            <person name="Floudas D."/>
            <person name="Sun H."/>
            <person name="Yadav J.S."/>
            <person name="Pangilinan J."/>
            <person name="Larsson K.H."/>
            <person name="Matsuura K."/>
            <person name="Barry K."/>
            <person name="Labutti K."/>
            <person name="Kuo R."/>
            <person name="Ohm R.A."/>
            <person name="Bhattacharya S.S."/>
            <person name="Shirouzu T."/>
            <person name="Yoshinaga Y."/>
            <person name="Martin F.M."/>
            <person name="Grigoriev I.V."/>
            <person name="Hibbett D.S."/>
        </authorList>
    </citation>
    <scope>NUCLEOTIDE SEQUENCE [LARGE SCALE GENOMIC DNA]</scope>
    <source>
        <strain evidence="1 2">HHB12733</strain>
    </source>
</reference>
<dbReference type="AlphaFoldDB" id="A0A165GLE4"/>
<dbReference type="OrthoDB" id="3237105at2759"/>
<protein>
    <recommendedName>
        <fullName evidence="3">CxC1-like cysteine cluster associated with KDZ transposases domain-containing protein</fullName>
    </recommendedName>
</protein>
<accession>A0A165GLE4</accession>
<dbReference type="InterPro" id="IPR040521">
    <property type="entry name" value="KDZ"/>
</dbReference>
<dbReference type="STRING" id="1353952.A0A165GLE4"/>
<evidence type="ECO:0008006" key="3">
    <source>
        <dbReference type="Google" id="ProtNLM"/>
    </source>
</evidence>
<proteinExistence type="predicted"/>
<dbReference type="EMBL" id="KV423953">
    <property type="protein sequence ID" value="KZT58215.1"/>
    <property type="molecule type" value="Genomic_DNA"/>
</dbReference>
<keyword evidence="2" id="KW-1185">Reference proteome</keyword>
<dbReference type="Proteomes" id="UP000076842">
    <property type="component" value="Unassembled WGS sequence"/>
</dbReference>
<sequence length="368" mass="41779">ARQEWGGNPCCAPDVHVALDAQFGHRQSARVLLDPLIAPHQFFLSTCELDNARSHVNACRSRRSEQAAVAPQLEDDVLDCCEQSFKAADQDRQRARAKAYTVHGIMAIVCQHNVPLFVANLVDPGEWHYYAVALIWKVSQHLPGMATLGILYDIACQLDRAMRQVRLMGLSRGHAADTLLPHGYMPELRHQVTWGTSVLHAYGHQWACQLVYHPRKCPGFGFSDGENCERLWSETSDLIPLERLMGPHRREYAIEAHLTHLALQHQLGLGTWLTRQLCKVQQRRVVGITNLAQQDVSHDTLRTWWKDQQESQCSLRSCTPLPQCPCFRISSCSKQGLTGSLTMQHSNSRTWLRNMHAWCSSWKPLQLI</sequence>
<evidence type="ECO:0000313" key="2">
    <source>
        <dbReference type="Proteomes" id="UP000076842"/>
    </source>
</evidence>
<dbReference type="PANTHER" id="PTHR33096:SF1">
    <property type="entry name" value="CXC1-LIKE CYSTEINE CLUSTER ASSOCIATED WITH KDZ TRANSPOSASES DOMAIN-CONTAINING PROTEIN"/>
    <property type="match status" value="1"/>
</dbReference>
<gene>
    <name evidence="1" type="ORF">CALCODRAFT_540020</name>
</gene>
<feature type="non-terminal residue" evidence="1">
    <location>
        <position position="1"/>
    </location>
</feature>
<dbReference type="InParanoid" id="A0A165GLE4"/>
<dbReference type="PANTHER" id="PTHR33096">
    <property type="entry name" value="CXC2 DOMAIN-CONTAINING PROTEIN"/>
    <property type="match status" value="1"/>
</dbReference>
<name>A0A165GLE4_9BASI</name>